<feature type="repeat" description="ANK" evidence="2">
    <location>
        <begin position="781"/>
        <end position="810"/>
    </location>
</feature>
<dbReference type="Proteomes" id="UP001221142">
    <property type="component" value="Unassembled WGS sequence"/>
</dbReference>
<evidence type="ECO:0000259" key="5">
    <source>
        <dbReference type="Pfam" id="PF24883"/>
    </source>
</evidence>
<feature type="domain" description="Nephrocystin 3-like N-terminal" evidence="5">
    <location>
        <begin position="236"/>
        <end position="395"/>
    </location>
</feature>
<sequence length="1075" mass="120482">MADIVGLLASILQFVDAVSRARQYIQDFRNAPKEQKRLLLEIQNLEPLIGELDMRVRKTREAGLEKSILDFAKPLSQLKEIMERLVRKLDSAKPAEMTRCLAWSLWGKDDVREALDIIERFKSLLNAWLGIHVWNSTRDVVSAIHDFVEDQQTRQDCTTRAIAQLGNLQKDYHDYTISALQETNEQLSLEHNYLSQSIGGVVRTQDAAKREEIIEWYSPVNFFLRQADIFNTHQPGTGRWLLETDSFKRWESCTGNILWGRGMPGAGKTVLVSIVVDHLRSNNDCQDVGVAVMYLNHKETDTHTPSKLLASLWRQLVFKKYISSAVRQLYEKHYEPRTRPSAEEDRAALRSIISEYSKVFLIVDALDEYPEKQRDTLLRYLCALGPTVNLMLTSRPHIRIEHTVPKSLMETLEIRAAEEDVRKYLDEQISRSSRLSKHISSAPDLQDAIEGQIVQRSDGMFLLAKLQIESLETKHTVKAVRDTLNRMPSDLKHTYDDVIDRIDRQGEDDKRLAWLVLSWIAHAQRPLHPHELREALAVELGATQLNPENLVEVDTIICVCAGLVVLNREDETIRLIHYTVQKHLEHLQVDAFPNATSHITATCITYLSFEAQTRNTYHLITRKSFLQYAVEYCLVHARGEPEALIRDAILAFLADCDVWYKLWRMFNVFYPHERDERREVKDRLWIAAVFGLEGICQHLMKGRGAAELLQKAALMGFTDMVETLLRSGASVEFKTPSVNVKLASPAEAGLTLQAALPGVHPTVVRILQEHGAGTSDNWFKTPLQAASLAGHRAIVQLLLEHGADTNLSEIEGRMWGKMGSPLQAASLAGHTEIVNLLLENGAEPCVVREWYAGSSALQAASEGGHAAIVRLLLKYGASVVEDEEGEHGNALQRAVGGGHEGIVRLLIDHGAKIAANDGLLNIALERGHVGIIRLLLEHGAQIDEESIQDGSALLSACRHDLEMVVRLLLERGVNVNTQDKFHRSALQTATFRGHAEIVQLLLEHGADPNAAGSECFGTALHTASQKGYEDIVLMLLHHGADVNAEGIWGGKALRAADCHGRMVLGNILSKHGGRR</sequence>
<evidence type="ECO:0000313" key="7">
    <source>
        <dbReference type="Proteomes" id="UP001221142"/>
    </source>
</evidence>
<dbReference type="Pfam" id="PF12796">
    <property type="entry name" value="Ank_2"/>
    <property type="match status" value="3"/>
</dbReference>
<dbReference type="InterPro" id="IPR056884">
    <property type="entry name" value="NPHP3-like_N"/>
</dbReference>
<dbReference type="SMART" id="SM00248">
    <property type="entry name" value="ANK"/>
    <property type="match status" value="9"/>
</dbReference>
<dbReference type="PANTHER" id="PTHR10039:SF15">
    <property type="entry name" value="NACHT DOMAIN-CONTAINING PROTEIN"/>
    <property type="match status" value="1"/>
</dbReference>
<feature type="chain" id="PRO_5042017303" evidence="3">
    <location>
        <begin position="18"/>
        <end position="1075"/>
    </location>
</feature>
<keyword evidence="7" id="KW-1185">Reference proteome</keyword>
<protein>
    <submittedName>
        <fullName evidence="6">Ankyrin repeat-containing domain protein</fullName>
    </submittedName>
</protein>
<evidence type="ECO:0000313" key="6">
    <source>
        <dbReference type="EMBL" id="KAJ7605776.1"/>
    </source>
</evidence>
<dbReference type="PANTHER" id="PTHR10039">
    <property type="entry name" value="AMELOGENIN"/>
    <property type="match status" value="1"/>
</dbReference>
<feature type="signal peptide" evidence="3">
    <location>
        <begin position="1"/>
        <end position="17"/>
    </location>
</feature>
<dbReference type="PROSITE" id="PS50088">
    <property type="entry name" value="ANK_REPEAT"/>
    <property type="match status" value="8"/>
</dbReference>
<dbReference type="InterPro" id="IPR054471">
    <property type="entry name" value="GPIID_WHD"/>
</dbReference>
<feature type="domain" description="GPI inositol-deacylase winged helix" evidence="4">
    <location>
        <begin position="506"/>
        <end position="585"/>
    </location>
</feature>
<evidence type="ECO:0000256" key="1">
    <source>
        <dbReference type="ARBA" id="ARBA00022737"/>
    </source>
</evidence>
<dbReference type="SUPFAM" id="SSF52540">
    <property type="entry name" value="P-loop containing nucleoside triphosphate hydrolases"/>
    <property type="match status" value="1"/>
</dbReference>
<keyword evidence="3" id="KW-0732">Signal</keyword>
<dbReference type="Gene3D" id="3.40.50.300">
    <property type="entry name" value="P-loop containing nucleotide triphosphate hydrolases"/>
    <property type="match status" value="1"/>
</dbReference>
<keyword evidence="2" id="KW-0040">ANK repeat</keyword>
<feature type="repeat" description="ANK" evidence="2">
    <location>
        <begin position="886"/>
        <end position="918"/>
    </location>
</feature>
<accession>A0AAD7AZN1</accession>
<evidence type="ECO:0000256" key="2">
    <source>
        <dbReference type="PROSITE-ProRule" id="PRU00023"/>
    </source>
</evidence>
<evidence type="ECO:0000259" key="4">
    <source>
        <dbReference type="Pfam" id="PF22939"/>
    </source>
</evidence>
<gene>
    <name evidence="6" type="ORF">FB45DRAFT_1069015</name>
</gene>
<dbReference type="Gene3D" id="1.25.40.20">
    <property type="entry name" value="Ankyrin repeat-containing domain"/>
    <property type="match status" value="1"/>
</dbReference>
<reference evidence="6" key="1">
    <citation type="submission" date="2023-03" db="EMBL/GenBank/DDBJ databases">
        <title>Massive genome expansion in bonnet fungi (Mycena s.s.) driven by repeated elements and novel gene families across ecological guilds.</title>
        <authorList>
            <consortium name="Lawrence Berkeley National Laboratory"/>
            <person name="Harder C.B."/>
            <person name="Miyauchi S."/>
            <person name="Viragh M."/>
            <person name="Kuo A."/>
            <person name="Thoen E."/>
            <person name="Andreopoulos B."/>
            <person name="Lu D."/>
            <person name="Skrede I."/>
            <person name="Drula E."/>
            <person name="Henrissat B."/>
            <person name="Morin E."/>
            <person name="Kohler A."/>
            <person name="Barry K."/>
            <person name="LaButti K."/>
            <person name="Morin E."/>
            <person name="Salamov A."/>
            <person name="Lipzen A."/>
            <person name="Mereny Z."/>
            <person name="Hegedus B."/>
            <person name="Baldrian P."/>
            <person name="Stursova M."/>
            <person name="Weitz H."/>
            <person name="Taylor A."/>
            <person name="Grigoriev I.V."/>
            <person name="Nagy L.G."/>
            <person name="Martin F."/>
            <person name="Kauserud H."/>
        </authorList>
    </citation>
    <scope>NUCLEOTIDE SEQUENCE</scope>
    <source>
        <strain evidence="6">9284</strain>
    </source>
</reference>
<dbReference type="InterPro" id="IPR002110">
    <property type="entry name" value="Ankyrin_rpt"/>
</dbReference>
<proteinExistence type="predicted"/>
<dbReference type="AlphaFoldDB" id="A0AAD7AZN1"/>
<dbReference type="PRINTS" id="PR01415">
    <property type="entry name" value="ANKYRIN"/>
</dbReference>
<feature type="repeat" description="ANK" evidence="2">
    <location>
        <begin position="915"/>
        <end position="947"/>
    </location>
</feature>
<dbReference type="PROSITE" id="PS50297">
    <property type="entry name" value="ANK_REP_REGION"/>
    <property type="match status" value="6"/>
</dbReference>
<feature type="repeat" description="ANK" evidence="2">
    <location>
        <begin position="981"/>
        <end position="1013"/>
    </location>
</feature>
<dbReference type="EMBL" id="JARKIF010000067">
    <property type="protein sequence ID" value="KAJ7605776.1"/>
    <property type="molecule type" value="Genomic_DNA"/>
</dbReference>
<dbReference type="SUPFAM" id="SSF48403">
    <property type="entry name" value="Ankyrin repeat"/>
    <property type="match status" value="1"/>
</dbReference>
<feature type="repeat" description="ANK" evidence="2">
    <location>
        <begin position="817"/>
        <end position="849"/>
    </location>
</feature>
<feature type="repeat" description="ANK" evidence="2">
    <location>
        <begin position="852"/>
        <end position="884"/>
    </location>
</feature>
<dbReference type="InterPro" id="IPR027417">
    <property type="entry name" value="P-loop_NTPase"/>
</dbReference>
<keyword evidence="1" id="KW-0677">Repeat</keyword>
<feature type="repeat" description="ANK" evidence="2">
    <location>
        <begin position="1018"/>
        <end position="1047"/>
    </location>
</feature>
<dbReference type="Pfam" id="PF24883">
    <property type="entry name" value="NPHP3_N"/>
    <property type="match status" value="1"/>
</dbReference>
<comment type="caution">
    <text evidence="6">The sequence shown here is derived from an EMBL/GenBank/DDBJ whole genome shotgun (WGS) entry which is preliminary data.</text>
</comment>
<dbReference type="Pfam" id="PF22939">
    <property type="entry name" value="WHD_GPIID"/>
    <property type="match status" value="1"/>
</dbReference>
<evidence type="ECO:0000256" key="3">
    <source>
        <dbReference type="SAM" id="SignalP"/>
    </source>
</evidence>
<feature type="repeat" description="ANK" evidence="2">
    <location>
        <begin position="948"/>
        <end position="980"/>
    </location>
</feature>
<name>A0AAD7AZN1_9AGAR</name>
<organism evidence="6 7">
    <name type="scientific">Roridomyces roridus</name>
    <dbReference type="NCBI Taxonomy" id="1738132"/>
    <lineage>
        <taxon>Eukaryota</taxon>
        <taxon>Fungi</taxon>
        <taxon>Dikarya</taxon>
        <taxon>Basidiomycota</taxon>
        <taxon>Agaricomycotina</taxon>
        <taxon>Agaricomycetes</taxon>
        <taxon>Agaricomycetidae</taxon>
        <taxon>Agaricales</taxon>
        <taxon>Marasmiineae</taxon>
        <taxon>Mycenaceae</taxon>
        <taxon>Roridomyces</taxon>
    </lineage>
</organism>
<dbReference type="InterPro" id="IPR036770">
    <property type="entry name" value="Ankyrin_rpt-contain_sf"/>
</dbReference>